<dbReference type="InterPro" id="IPR023081">
    <property type="entry name" value="Cell_div_FtsB"/>
</dbReference>
<dbReference type="Proteomes" id="UP000293483">
    <property type="component" value="Unassembled WGS sequence"/>
</dbReference>
<organism evidence="9 10">
    <name type="scientific">Acinetobacter bouvetii</name>
    <dbReference type="NCBI Taxonomy" id="202951"/>
    <lineage>
        <taxon>Bacteria</taxon>
        <taxon>Pseudomonadati</taxon>
        <taxon>Pseudomonadota</taxon>
        <taxon>Gammaproteobacteria</taxon>
        <taxon>Moraxellales</taxon>
        <taxon>Moraxellaceae</taxon>
        <taxon>Acinetobacter</taxon>
    </lineage>
</organism>
<dbReference type="GO" id="GO:0043093">
    <property type="term" value="P:FtsZ-dependent cytokinesis"/>
    <property type="evidence" value="ECO:0007669"/>
    <property type="project" value="UniProtKB-UniRule"/>
</dbReference>
<dbReference type="RefSeq" id="WP_005009304.1">
    <property type="nucleotide sequence ID" value="NZ_AP024595.1"/>
</dbReference>
<evidence type="ECO:0000256" key="1">
    <source>
        <dbReference type="ARBA" id="ARBA00022475"/>
    </source>
</evidence>
<keyword evidence="5 7" id="KW-0472">Membrane</keyword>
<dbReference type="GO" id="GO:0030428">
    <property type="term" value="C:cell septum"/>
    <property type="evidence" value="ECO:0007669"/>
    <property type="project" value="TreeGrafter"/>
</dbReference>
<dbReference type="EMBL" id="SGSU01000022">
    <property type="protein sequence ID" value="RZG64562.1"/>
    <property type="molecule type" value="Genomic_DNA"/>
</dbReference>
<evidence type="ECO:0000256" key="6">
    <source>
        <dbReference type="ARBA" id="ARBA00023306"/>
    </source>
</evidence>
<sequence length="128" mass="14541">MLNVFDSKASKALLGLAILLIAGFQYLYWFGEGGHKDHQKLAQKVQQQIELNEELKERNRVLAAEVYDLKNGVEAIEEHARLDLGLVKPHETFVQMSTVNTQYRPIYVNPNQADLRTNEEPAEAPPEP</sequence>
<proteinExistence type="inferred from homology"/>
<dbReference type="GO" id="GO:0032153">
    <property type="term" value="C:cell division site"/>
    <property type="evidence" value="ECO:0007669"/>
    <property type="project" value="UniProtKB-UniRule"/>
</dbReference>
<evidence type="ECO:0000256" key="4">
    <source>
        <dbReference type="ARBA" id="ARBA00022989"/>
    </source>
</evidence>
<keyword evidence="7" id="KW-0997">Cell inner membrane</keyword>
<feature type="topological domain" description="Periplasmic" evidence="7">
    <location>
        <begin position="31"/>
        <end position="128"/>
    </location>
</feature>
<dbReference type="Pfam" id="PF04977">
    <property type="entry name" value="DivIC"/>
    <property type="match status" value="1"/>
</dbReference>
<dbReference type="STRING" id="202951.GCA_001485025_01669"/>
<reference evidence="9 10" key="1">
    <citation type="submission" date="2019-02" db="EMBL/GenBank/DDBJ databases">
        <title>The Batch Genome Submission of Acinetobacter spp. strains.</title>
        <authorList>
            <person name="Qin J."/>
            <person name="Hu Y."/>
            <person name="Ye H."/>
            <person name="Wei L."/>
            <person name="Feng Y."/>
            <person name="Zong Z."/>
        </authorList>
    </citation>
    <scope>NUCLEOTIDE SEQUENCE [LARGE SCALE GENOMIC DNA]</scope>
    <source>
        <strain evidence="9 10">WCHABo060081</strain>
    </source>
</reference>
<accession>A0A4Q7AVT1</accession>
<dbReference type="InterPro" id="IPR007060">
    <property type="entry name" value="FtsL/DivIC"/>
</dbReference>
<comment type="function">
    <text evidence="7">Essential cell division protein. May link together the upstream cell division proteins, which are predominantly cytoplasmic, with the downstream cell division proteins, which are predominantly periplasmic.</text>
</comment>
<keyword evidence="6 7" id="KW-0131">Cell cycle</keyword>
<comment type="subcellular location">
    <subcellularLocation>
        <location evidence="7">Cell inner membrane</location>
        <topology evidence="7">Single-pass type II membrane protein</topology>
    </subcellularLocation>
    <text evidence="7">Localizes to the division septum.</text>
</comment>
<feature type="coiled-coil region" evidence="7">
    <location>
        <begin position="38"/>
        <end position="65"/>
    </location>
</feature>
<evidence type="ECO:0000256" key="5">
    <source>
        <dbReference type="ARBA" id="ARBA00023136"/>
    </source>
</evidence>
<name>A0A4Q7AVT1_9GAMM</name>
<comment type="subunit">
    <text evidence="7">Part of a complex composed of FtsB, FtsL and FtsQ.</text>
</comment>
<keyword evidence="7" id="KW-0175">Coiled coil</keyword>
<keyword evidence="2 7" id="KW-0132">Cell division</keyword>
<evidence type="ECO:0000256" key="8">
    <source>
        <dbReference type="SAM" id="Phobius"/>
    </source>
</evidence>
<dbReference type="PANTHER" id="PTHR37485">
    <property type="entry name" value="CELL DIVISION PROTEIN FTSB"/>
    <property type="match status" value="1"/>
</dbReference>
<dbReference type="AlphaFoldDB" id="A0A4Q7AVT1"/>
<evidence type="ECO:0000313" key="9">
    <source>
        <dbReference type="EMBL" id="RZG64562.1"/>
    </source>
</evidence>
<dbReference type="HAMAP" id="MF_00599">
    <property type="entry name" value="FtsB"/>
    <property type="match status" value="1"/>
</dbReference>
<keyword evidence="4 7" id="KW-1133">Transmembrane helix</keyword>
<comment type="similarity">
    <text evidence="7">Belongs to the FtsB family.</text>
</comment>
<evidence type="ECO:0000313" key="10">
    <source>
        <dbReference type="Proteomes" id="UP000293483"/>
    </source>
</evidence>
<evidence type="ECO:0000256" key="2">
    <source>
        <dbReference type="ARBA" id="ARBA00022618"/>
    </source>
</evidence>
<evidence type="ECO:0000256" key="7">
    <source>
        <dbReference type="HAMAP-Rule" id="MF_00599"/>
    </source>
</evidence>
<dbReference type="GO" id="GO:0005886">
    <property type="term" value="C:plasma membrane"/>
    <property type="evidence" value="ECO:0007669"/>
    <property type="project" value="UniProtKB-SubCell"/>
</dbReference>
<keyword evidence="3 7" id="KW-0812">Transmembrane</keyword>
<keyword evidence="1 7" id="KW-1003">Cell membrane</keyword>
<dbReference type="PANTHER" id="PTHR37485:SF1">
    <property type="entry name" value="CELL DIVISION PROTEIN FTSB"/>
    <property type="match status" value="1"/>
</dbReference>
<evidence type="ECO:0000256" key="3">
    <source>
        <dbReference type="ARBA" id="ARBA00022692"/>
    </source>
</evidence>
<protein>
    <recommendedName>
        <fullName evidence="7">Cell division protein FtsB</fullName>
    </recommendedName>
</protein>
<feature type="transmembrane region" description="Helical" evidence="8">
    <location>
        <begin position="12"/>
        <end position="30"/>
    </location>
</feature>
<feature type="topological domain" description="Cytoplasmic" evidence="7">
    <location>
        <begin position="1"/>
        <end position="12"/>
    </location>
</feature>
<comment type="caution">
    <text evidence="9">The sequence shown here is derived from an EMBL/GenBank/DDBJ whole genome shotgun (WGS) entry which is preliminary data.</text>
</comment>
<gene>
    <name evidence="7" type="primary">ftsB</name>
    <name evidence="9" type="ORF">EXE25_16400</name>
</gene>